<evidence type="ECO:0000256" key="1">
    <source>
        <dbReference type="SAM" id="MobiDB-lite"/>
    </source>
</evidence>
<keyword evidence="3" id="KW-1185">Reference proteome</keyword>
<evidence type="ECO:0000313" key="3">
    <source>
        <dbReference type="Proteomes" id="UP000268857"/>
    </source>
</evidence>
<protein>
    <submittedName>
        <fullName evidence="2">Uncharacterized protein</fullName>
    </submittedName>
</protein>
<proteinExistence type="predicted"/>
<gene>
    <name evidence="2" type="ORF">PCC6912_36160</name>
</gene>
<feature type="compositionally biased region" description="Polar residues" evidence="1">
    <location>
        <begin position="18"/>
        <end position="41"/>
    </location>
</feature>
<dbReference type="Proteomes" id="UP000268857">
    <property type="component" value="Unassembled WGS sequence"/>
</dbReference>
<dbReference type="AlphaFoldDB" id="A0A3S0ZV29"/>
<reference evidence="2 3" key="1">
    <citation type="journal article" date="2019" name="Genome Biol. Evol.">
        <title>Day and night: Metabolic profiles and evolutionary relationships of six axenic non-marine cyanobacteria.</title>
        <authorList>
            <person name="Will S.E."/>
            <person name="Henke P."/>
            <person name="Boedeker C."/>
            <person name="Huang S."/>
            <person name="Brinkmann H."/>
            <person name="Rohde M."/>
            <person name="Jarek M."/>
            <person name="Friedl T."/>
            <person name="Seufert S."/>
            <person name="Schumacher M."/>
            <person name="Overmann J."/>
            <person name="Neumann-Schaal M."/>
            <person name="Petersen J."/>
        </authorList>
    </citation>
    <scope>NUCLEOTIDE SEQUENCE [LARGE SCALE GENOMIC DNA]</scope>
    <source>
        <strain evidence="2 3">PCC 6912</strain>
    </source>
</reference>
<organism evidence="2 3">
    <name type="scientific">Chlorogloeopsis fritschii PCC 6912</name>
    <dbReference type="NCBI Taxonomy" id="211165"/>
    <lineage>
        <taxon>Bacteria</taxon>
        <taxon>Bacillati</taxon>
        <taxon>Cyanobacteriota</taxon>
        <taxon>Cyanophyceae</taxon>
        <taxon>Nostocales</taxon>
        <taxon>Chlorogloeopsidaceae</taxon>
        <taxon>Chlorogloeopsis</taxon>
    </lineage>
</organism>
<accession>A0A3S0ZV29</accession>
<name>A0A3S0ZV29_CHLFR</name>
<feature type="region of interest" description="Disordered" evidence="1">
    <location>
        <begin position="1"/>
        <end position="59"/>
    </location>
</feature>
<dbReference type="EMBL" id="RSCJ01000015">
    <property type="protein sequence ID" value="RUR78274.1"/>
    <property type="molecule type" value="Genomic_DNA"/>
</dbReference>
<feature type="compositionally biased region" description="Basic and acidic residues" evidence="1">
    <location>
        <begin position="42"/>
        <end position="57"/>
    </location>
</feature>
<evidence type="ECO:0000313" key="2">
    <source>
        <dbReference type="EMBL" id="RUR78274.1"/>
    </source>
</evidence>
<sequence>MLDKDRTTGPKRKAISPCTLNPGTKAATSQKQMPLTMSENAPNDKKLSGKDKVDKTGFTDPLTAPITTAAIKAAGKLAILTPGTTKSTINKLKAVIKAANKFPVIVFT</sequence>
<comment type="caution">
    <text evidence="2">The sequence shown here is derived from an EMBL/GenBank/DDBJ whole genome shotgun (WGS) entry which is preliminary data.</text>
</comment>